<proteinExistence type="predicted"/>
<dbReference type="Gene3D" id="1.20.1280.140">
    <property type="match status" value="1"/>
</dbReference>
<dbReference type="Pfam" id="PF12296">
    <property type="entry name" value="HsbA"/>
    <property type="match status" value="1"/>
</dbReference>
<dbReference type="Proteomes" id="UP000758603">
    <property type="component" value="Unassembled WGS sequence"/>
</dbReference>
<dbReference type="PANTHER" id="PTHR38123">
    <property type="entry name" value="CELL WALL SERINE-THREONINE-RICH GALACTOMANNOPROTEIN MP1 (AFU_ORTHOLOGUE AFUA_4G03240)"/>
    <property type="match status" value="1"/>
</dbReference>
<dbReference type="AlphaFoldDB" id="A0A9P8RI99"/>
<keyword evidence="3" id="KW-1185">Reference proteome</keyword>
<dbReference type="EMBL" id="JAGPXC010000009">
    <property type="protein sequence ID" value="KAH6646539.1"/>
    <property type="molecule type" value="Genomic_DNA"/>
</dbReference>
<dbReference type="PANTHER" id="PTHR38123:SF4">
    <property type="entry name" value="CELL WALL GALACTOMANNOPROTEIN, PUTATIVE (AFU_ORTHOLOGUE AFUA_4G00870)-RELATED"/>
    <property type="match status" value="1"/>
</dbReference>
<sequence>MRLSYNLLSVASLVGDVLADGAAIATALNTINSDTASLNSTVASWSGDLLGALPITVKSTSLLVNINNATKTADASAALTDLETLNVAIITAGLITDTNSTLRQIVAAKPKFDKLLLGPVIYLTLATQKDASQKLSAAIADKVPKTFKEAAEALGAQLDASFSEALDNYSLL</sequence>
<dbReference type="RefSeq" id="XP_045953053.1">
    <property type="nucleotide sequence ID" value="XM_046103806.1"/>
</dbReference>
<keyword evidence="1" id="KW-0732">Signal</keyword>
<feature type="signal peptide" evidence="1">
    <location>
        <begin position="1"/>
        <end position="19"/>
    </location>
</feature>
<feature type="chain" id="PRO_5040360142" evidence="1">
    <location>
        <begin position="20"/>
        <end position="172"/>
    </location>
</feature>
<name>A0A9P8RI99_9PEZI</name>
<dbReference type="InterPro" id="IPR021054">
    <property type="entry name" value="Cell_wall_mannoprotein_1"/>
</dbReference>
<evidence type="ECO:0000313" key="2">
    <source>
        <dbReference type="EMBL" id="KAH6646539.1"/>
    </source>
</evidence>
<dbReference type="GO" id="GO:0005576">
    <property type="term" value="C:extracellular region"/>
    <property type="evidence" value="ECO:0007669"/>
    <property type="project" value="TreeGrafter"/>
</dbReference>
<dbReference type="GeneID" id="70132697"/>
<protein>
    <submittedName>
        <fullName evidence="2">Antigenic cell wall galactomannoprotein-like protein</fullName>
    </submittedName>
</protein>
<gene>
    <name evidence="2" type="ORF">BKA67DRAFT_579929</name>
</gene>
<reference evidence="2" key="1">
    <citation type="journal article" date="2021" name="Nat. Commun.">
        <title>Genetic determinants of endophytism in the Arabidopsis root mycobiome.</title>
        <authorList>
            <person name="Mesny F."/>
            <person name="Miyauchi S."/>
            <person name="Thiergart T."/>
            <person name="Pickel B."/>
            <person name="Atanasova L."/>
            <person name="Karlsson M."/>
            <person name="Huettel B."/>
            <person name="Barry K.W."/>
            <person name="Haridas S."/>
            <person name="Chen C."/>
            <person name="Bauer D."/>
            <person name="Andreopoulos W."/>
            <person name="Pangilinan J."/>
            <person name="LaButti K."/>
            <person name="Riley R."/>
            <person name="Lipzen A."/>
            <person name="Clum A."/>
            <person name="Drula E."/>
            <person name="Henrissat B."/>
            <person name="Kohler A."/>
            <person name="Grigoriev I.V."/>
            <person name="Martin F.M."/>
            <person name="Hacquard S."/>
        </authorList>
    </citation>
    <scope>NUCLEOTIDE SEQUENCE</scope>
    <source>
        <strain evidence="2">MPI-SDFR-AT-0073</strain>
    </source>
</reference>
<dbReference type="OrthoDB" id="2422134at2759"/>
<evidence type="ECO:0000313" key="3">
    <source>
        <dbReference type="Proteomes" id="UP000758603"/>
    </source>
</evidence>
<evidence type="ECO:0000256" key="1">
    <source>
        <dbReference type="SAM" id="SignalP"/>
    </source>
</evidence>
<comment type="caution">
    <text evidence="2">The sequence shown here is derived from an EMBL/GenBank/DDBJ whole genome shotgun (WGS) entry which is preliminary data.</text>
</comment>
<accession>A0A9P8RI99</accession>
<organism evidence="2 3">
    <name type="scientific">Truncatella angustata</name>
    <dbReference type="NCBI Taxonomy" id="152316"/>
    <lineage>
        <taxon>Eukaryota</taxon>
        <taxon>Fungi</taxon>
        <taxon>Dikarya</taxon>
        <taxon>Ascomycota</taxon>
        <taxon>Pezizomycotina</taxon>
        <taxon>Sordariomycetes</taxon>
        <taxon>Xylariomycetidae</taxon>
        <taxon>Amphisphaeriales</taxon>
        <taxon>Sporocadaceae</taxon>
        <taxon>Truncatella</taxon>
    </lineage>
</organism>